<organism evidence="1 2">
    <name type="scientific">Pseudomonas savastanoi pv. glycinea str. race 4</name>
    <dbReference type="NCBI Taxonomy" id="875330"/>
    <lineage>
        <taxon>Bacteria</taxon>
        <taxon>Pseudomonadati</taxon>
        <taxon>Pseudomonadota</taxon>
        <taxon>Gammaproteobacteria</taxon>
        <taxon>Pseudomonadales</taxon>
        <taxon>Pseudomonadaceae</taxon>
        <taxon>Pseudomonas</taxon>
    </lineage>
</organism>
<name>F3CJ68_PSESG</name>
<evidence type="ECO:0000313" key="2">
    <source>
        <dbReference type="Proteomes" id="UP000005466"/>
    </source>
</evidence>
<accession>F3CJ68</accession>
<comment type="caution">
    <text evidence="1">The sequence shown here is derived from an EMBL/GenBank/DDBJ whole genome shotgun (WGS) entry which is preliminary data.</text>
</comment>
<dbReference type="HOGENOM" id="CLU_3375431_0_0_6"/>
<dbReference type="BioCyc" id="PSYR875330:G11XH-7809-MONOMER"/>
<dbReference type="Proteomes" id="UP000005466">
    <property type="component" value="Unassembled WGS sequence"/>
</dbReference>
<dbReference type="EMBL" id="ADWY01003885">
    <property type="protein sequence ID" value="EGH19310.1"/>
    <property type="molecule type" value="Genomic_DNA"/>
</dbReference>
<gene>
    <name evidence="1" type="ORF">Pgy4_40712</name>
</gene>
<proteinExistence type="predicted"/>
<protein>
    <submittedName>
        <fullName evidence="1">Uncharacterized protein</fullName>
    </submittedName>
</protein>
<reference evidence="1 2" key="1">
    <citation type="journal article" date="2011" name="PLoS Pathog.">
        <title>Dynamic evolution of pathogenicity revealed by sequencing and comparative genomics of 19 Pseudomonas syringae isolates.</title>
        <authorList>
            <person name="Baltrus D.A."/>
            <person name="Nishimura M.T."/>
            <person name="Romanchuk A."/>
            <person name="Chang J.H."/>
            <person name="Mukhtar M.S."/>
            <person name="Cherkis K."/>
            <person name="Roach J."/>
            <person name="Grant S.R."/>
            <person name="Jones C.D."/>
            <person name="Dangl J.L."/>
        </authorList>
    </citation>
    <scope>NUCLEOTIDE SEQUENCE [LARGE SCALE GENOMIC DNA]</scope>
    <source>
        <strain evidence="2">race 4</strain>
    </source>
</reference>
<dbReference type="AlphaFoldDB" id="F3CJ68"/>
<sequence>MAVRRGFFVAVPVAAEDVAVLRLAILRFFHTCSG</sequence>
<evidence type="ECO:0000313" key="1">
    <source>
        <dbReference type="EMBL" id="EGH19310.1"/>
    </source>
</evidence>